<accession>A0A1T5M2J6</accession>
<dbReference type="AlphaFoldDB" id="A0A1T5M2J6"/>
<organism evidence="1 2">
    <name type="scientific">Maledivibacter halophilus</name>
    <dbReference type="NCBI Taxonomy" id="36842"/>
    <lineage>
        <taxon>Bacteria</taxon>
        <taxon>Bacillati</taxon>
        <taxon>Bacillota</taxon>
        <taxon>Clostridia</taxon>
        <taxon>Peptostreptococcales</taxon>
        <taxon>Caminicellaceae</taxon>
        <taxon>Maledivibacter</taxon>
    </lineage>
</organism>
<keyword evidence="2" id="KW-1185">Reference proteome</keyword>
<dbReference type="EMBL" id="FUZT01000009">
    <property type="protein sequence ID" value="SKC82079.1"/>
    <property type="molecule type" value="Genomic_DNA"/>
</dbReference>
<dbReference type="RefSeq" id="WP_079493586.1">
    <property type="nucleotide sequence ID" value="NZ_FUZT01000009.1"/>
</dbReference>
<evidence type="ECO:0000313" key="1">
    <source>
        <dbReference type="EMBL" id="SKC82079.1"/>
    </source>
</evidence>
<dbReference type="Proteomes" id="UP000190285">
    <property type="component" value="Unassembled WGS sequence"/>
</dbReference>
<evidence type="ECO:0000313" key="2">
    <source>
        <dbReference type="Proteomes" id="UP000190285"/>
    </source>
</evidence>
<protein>
    <submittedName>
        <fullName evidence="1">Uncharacterized protein</fullName>
    </submittedName>
</protein>
<name>A0A1T5M2J6_9FIRM</name>
<reference evidence="1 2" key="1">
    <citation type="submission" date="2017-02" db="EMBL/GenBank/DDBJ databases">
        <authorList>
            <person name="Peterson S.W."/>
        </authorList>
    </citation>
    <scope>NUCLEOTIDE SEQUENCE [LARGE SCALE GENOMIC DNA]</scope>
    <source>
        <strain evidence="1 2">M1</strain>
    </source>
</reference>
<gene>
    <name evidence="1" type="ORF">SAMN02194393_03704</name>
</gene>
<proteinExistence type="predicted"/>
<sequence length="203" mass="23070">MKNERKNEGTLRQALGKTKYDRGIIIDMVMSVRYIDGTLKEETIKLITEGINAIVWNDVAVEAFYSKMKELPSIEEIWDGQEKPAIICVTDDKMYGLCFDKERPEVKTVKIKVLYPDGSGKETEICCDNNSIIAMAWTDDTIDVLRKALVSPDRDQYFQKIWNDPVDWKNRNTLITFISDGNVRACCKCLNCEMEGACVCGGC</sequence>